<accession>A0ABY4F976</accession>
<dbReference type="EMBL" id="CP095049">
    <property type="protein sequence ID" value="UOQ53070.1"/>
    <property type="molecule type" value="Genomic_DNA"/>
</dbReference>
<sequence>MAHNHLAPLLSVYNRQIECNVTKFNTLYMMQFHRVNLQVAALGLLAVLSQSCTKLEDPKPTAQNASTNITTSEAQGLFLRNSLAEHTGNQLVGEEEPSFSIVDHLAWQRAVLVGQGSEQLMLVPLASDAALFANSDYTGARYVVVTRKADNTLEGNLVELLARRRDAPVDTTALFTQLYQNYRSGIWNASIQGDGLVSVYTADYEYLVGKRFRGGIWDKQENELVVMSRSNNAESTRAESTTDDGIIANLVQGGNRCTDWYDRNGDYITTTGDCGSGGGGGAGTYTGGGGPGGSPTGSGGYGGHGSPVVVGCP</sequence>
<gene>
    <name evidence="1" type="ORF">MUN80_25450</name>
</gene>
<keyword evidence="2" id="KW-1185">Reference proteome</keyword>
<organism evidence="1 2">
    <name type="scientific">Hymenobacter cellulosivorans</name>
    <dbReference type="NCBI Taxonomy" id="2932249"/>
    <lineage>
        <taxon>Bacteria</taxon>
        <taxon>Pseudomonadati</taxon>
        <taxon>Bacteroidota</taxon>
        <taxon>Cytophagia</taxon>
        <taxon>Cytophagales</taxon>
        <taxon>Hymenobacteraceae</taxon>
        <taxon>Hymenobacter</taxon>
    </lineage>
</organism>
<name>A0ABY4F976_9BACT</name>
<reference evidence="1 2" key="1">
    <citation type="submission" date="2022-04" db="EMBL/GenBank/DDBJ databases">
        <title>Hymenobacter sp. isolated from the air.</title>
        <authorList>
            <person name="Won M."/>
            <person name="Lee C.-M."/>
            <person name="Woen H.-Y."/>
            <person name="Kwon S.-W."/>
        </authorList>
    </citation>
    <scope>NUCLEOTIDE SEQUENCE [LARGE SCALE GENOMIC DNA]</scope>
    <source>
        <strain evidence="2">5116 S-27</strain>
    </source>
</reference>
<dbReference type="RefSeq" id="WP_244717801.1">
    <property type="nucleotide sequence ID" value="NZ_CP095049.1"/>
</dbReference>
<dbReference type="Proteomes" id="UP000831785">
    <property type="component" value="Chromosome"/>
</dbReference>
<proteinExistence type="predicted"/>
<evidence type="ECO:0000313" key="2">
    <source>
        <dbReference type="Proteomes" id="UP000831785"/>
    </source>
</evidence>
<evidence type="ECO:0000313" key="1">
    <source>
        <dbReference type="EMBL" id="UOQ53070.1"/>
    </source>
</evidence>
<protein>
    <submittedName>
        <fullName evidence="1">Uncharacterized protein</fullName>
    </submittedName>
</protein>